<dbReference type="SMART" id="SM00192">
    <property type="entry name" value="LDLa"/>
    <property type="match status" value="1"/>
</dbReference>
<evidence type="ECO:0000256" key="4">
    <source>
        <dbReference type="SAM" id="Phobius"/>
    </source>
</evidence>
<evidence type="ECO:0000313" key="8">
    <source>
        <dbReference type="Proteomes" id="UP000075902"/>
    </source>
</evidence>
<dbReference type="PROSITE" id="PS50068">
    <property type="entry name" value="LDLRA_2"/>
    <property type="match status" value="1"/>
</dbReference>
<dbReference type="PROSITE" id="PS01180">
    <property type="entry name" value="CUB"/>
    <property type="match status" value="1"/>
</dbReference>
<dbReference type="InterPro" id="IPR036055">
    <property type="entry name" value="LDL_receptor-like_sf"/>
</dbReference>
<dbReference type="PANTHER" id="PTHR24652:SF69">
    <property type="entry name" value="CUB DOMAIN-CONTAINING PROTEIN"/>
    <property type="match status" value="1"/>
</dbReference>
<dbReference type="AlphaFoldDB" id="A0A182TGS1"/>
<dbReference type="Proteomes" id="UP000075902">
    <property type="component" value="Unassembled WGS sequence"/>
</dbReference>
<dbReference type="InterPro" id="IPR002172">
    <property type="entry name" value="LDrepeatLR_classA_rpt"/>
</dbReference>
<protein>
    <recommendedName>
        <fullName evidence="6">CUB domain-containing protein</fullName>
    </recommendedName>
</protein>
<organism evidence="7 8">
    <name type="scientific">Anopheles melas</name>
    <dbReference type="NCBI Taxonomy" id="34690"/>
    <lineage>
        <taxon>Eukaryota</taxon>
        <taxon>Metazoa</taxon>
        <taxon>Ecdysozoa</taxon>
        <taxon>Arthropoda</taxon>
        <taxon>Hexapoda</taxon>
        <taxon>Insecta</taxon>
        <taxon>Pterygota</taxon>
        <taxon>Neoptera</taxon>
        <taxon>Endopterygota</taxon>
        <taxon>Diptera</taxon>
        <taxon>Nematocera</taxon>
        <taxon>Culicoidea</taxon>
        <taxon>Culicidae</taxon>
        <taxon>Anophelinae</taxon>
        <taxon>Anopheles</taxon>
    </lineage>
</organism>
<keyword evidence="1 2" id="KW-1015">Disulfide bond</keyword>
<keyword evidence="4" id="KW-0472">Membrane</keyword>
<keyword evidence="8" id="KW-1185">Reference proteome</keyword>
<feature type="chain" id="PRO_5008136811" description="CUB domain-containing protein" evidence="5">
    <location>
        <begin position="34"/>
        <end position="1010"/>
    </location>
</feature>
<dbReference type="SUPFAM" id="SSF57424">
    <property type="entry name" value="LDL receptor-like module"/>
    <property type="match status" value="1"/>
</dbReference>
<dbReference type="PROSITE" id="PS01209">
    <property type="entry name" value="LDLRA_1"/>
    <property type="match status" value="1"/>
</dbReference>
<dbReference type="PANTHER" id="PTHR24652">
    <property type="entry name" value="LOW-DENSITY LIPOPROTEIN RECEPTOR CLASS A DOMAIN-CONTAINING PROTEIN 2"/>
    <property type="match status" value="1"/>
</dbReference>
<evidence type="ECO:0000256" key="2">
    <source>
        <dbReference type="PROSITE-ProRule" id="PRU00124"/>
    </source>
</evidence>
<dbReference type="InterPro" id="IPR000859">
    <property type="entry name" value="CUB_dom"/>
</dbReference>
<accession>A0A182TGS1</accession>
<evidence type="ECO:0000256" key="5">
    <source>
        <dbReference type="SAM" id="SignalP"/>
    </source>
</evidence>
<keyword evidence="4" id="KW-1133">Transmembrane helix</keyword>
<feature type="region of interest" description="Disordered" evidence="3">
    <location>
        <begin position="790"/>
        <end position="810"/>
    </location>
</feature>
<reference evidence="7" key="2">
    <citation type="submission" date="2020-05" db="UniProtKB">
        <authorList>
            <consortium name="EnsemblMetazoa"/>
        </authorList>
    </citation>
    <scope>IDENTIFICATION</scope>
    <source>
        <strain evidence="7">CM1001059</strain>
    </source>
</reference>
<dbReference type="VEuPathDB" id="VectorBase:AMEC002030"/>
<dbReference type="SUPFAM" id="SSF49854">
    <property type="entry name" value="Spermadhesin, CUB domain"/>
    <property type="match status" value="1"/>
</dbReference>
<keyword evidence="4" id="KW-0812">Transmembrane</keyword>
<feature type="disulfide bond" evidence="2">
    <location>
        <begin position="445"/>
        <end position="463"/>
    </location>
</feature>
<dbReference type="InterPro" id="IPR035914">
    <property type="entry name" value="Sperma_CUB_dom_sf"/>
</dbReference>
<evidence type="ECO:0000259" key="6">
    <source>
        <dbReference type="PROSITE" id="PS01180"/>
    </source>
</evidence>
<dbReference type="InterPro" id="IPR023415">
    <property type="entry name" value="LDLR_class-A_CS"/>
</dbReference>
<sequence length="1010" mass="111089">MLYSGRLAKRNPCSVPFAIALLALCLCLSPVQCLPKVFRSNEICGVYNGHRVYFELGDRGQLQATNVSVPYIPRTALVNQTSVPNVCTLELVTCPSCNFKISLSYSNFPAKCSVHNEPPCRCDYLEFTEPPFDSTEYTGRRNCGHDVVYQTQTRSVLVKFVYWSNHSHAFTLEYVAERNRETIQANPGPAQNITSINNYLHHRIITTPYFPSYYPRDFGKEYVLSCNVEACRINVIFSDFQLAKTSTMEFYDWNGQRLGAVSGSIFRPPVFQSTGPSMIIRFYANGGSALGYRALVSFLHATSASEVALHPNTNCGGVVENIGGAITMMKMLNNANESRIYDCVWLIKPPNTYAHLKTHLSLKVDTFEKLGPHSMLTIIQGTTSDGTVLSVTKADSALVRKDLVVPLTSGFYVHLRASFGHLSRLALVYSGFSYLDCYMGTEFLCQNRKCIPIQLHCDGFDHCGDNSDEPESCVQEWSSGPMDRHWYAHTPNYYFPKMDRYPDLRTATIIFIASSLGLIMLISALIVLLYRTGNRARQQRELQSQLQTISELLDSNNTHGAEELDDPPVYEAPPDYDEIIKVGMDEEMKRKRRRRSSSSASGRRSRMRRSRRQSNTSEVHNPILEVQLPPESDSLPSSSGYSMGMVVAGGRDQGPTSPQPDSDAYDRYSDADLDGEDYDLRLANWSTLDDGGDFLISSRILETPASTACPIQSVVSQSTSSPPPTYDQSNARFFALHSGATPAVSSCATNGGGVSGSHPEDANSFNSLDFNQMQEIDAYLFGYGNETSSGHGISTGSSQETIDSNRTTQSQLTTSASFVQSSCLCDSSSPPSSQPPSITLSQSAPISSSYDMIRHYCPVCRDQHQQHTADSVQLSTPGGPPAPPPSTVYCANCNGRIVTVDYLQTLSTNHHRTEALDPAGASSATNFGKLCSCVAKFPSQGNITRTTSSVGMLLTTRTFSVDQLDDGAFAGGSFGNDRRSARSSCSAVSRFDAYFNANFGATNNDRRHEV</sequence>
<reference evidence="8" key="1">
    <citation type="submission" date="2014-01" db="EMBL/GenBank/DDBJ databases">
        <title>The Genome Sequence of Anopheles melas CM1001059_A (V2).</title>
        <authorList>
            <consortium name="The Broad Institute Genomics Platform"/>
            <person name="Neafsey D.E."/>
            <person name="Besansky N."/>
            <person name="Howell P."/>
            <person name="Walton C."/>
            <person name="Young S.K."/>
            <person name="Zeng Q."/>
            <person name="Gargeya S."/>
            <person name="Fitzgerald M."/>
            <person name="Haas B."/>
            <person name="Abouelleil A."/>
            <person name="Allen A.W."/>
            <person name="Alvarado L."/>
            <person name="Arachchi H.M."/>
            <person name="Berlin A.M."/>
            <person name="Chapman S.B."/>
            <person name="Gainer-Dewar J."/>
            <person name="Goldberg J."/>
            <person name="Griggs A."/>
            <person name="Gujja S."/>
            <person name="Hansen M."/>
            <person name="Howarth C."/>
            <person name="Imamovic A."/>
            <person name="Ireland A."/>
            <person name="Larimer J."/>
            <person name="McCowan C."/>
            <person name="Murphy C."/>
            <person name="Pearson M."/>
            <person name="Poon T.W."/>
            <person name="Priest M."/>
            <person name="Roberts A."/>
            <person name="Saif S."/>
            <person name="Shea T."/>
            <person name="Sisk P."/>
            <person name="Sykes S."/>
            <person name="Wortman J."/>
            <person name="Nusbaum C."/>
            <person name="Birren B."/>
        </authorList>
    </citation>
    <scope>NUCLEOTIDE SEQUENCE [LARGE SCALE GENOMIC DNA]</scope>
    <source>
        <strain evidence="8">CM1001059</strain>
    </source>
</reference>
<proteinExistence type="predicted"/>
<dbReference type="Pfam" id="PF00057">
    <property type="entry name" value="Ldl_recept_a"/>
    <property type="match status" value="1"/>
</dbReference>
<dbReference type="InterPro" id="IPR042333">
    <property type="entry name" value="LRAD2/Mig-13-like"/>
</dbReference>
<feature type="compositionally biased region" description="Basic residues" evidence="3">
    <location>
        <begin position="603"/>
        <end position="612"/>
    </location>
</feature>
<dbReference type="EnsemblMetazoa" id="AMEC002030-RA">
    <property type="protein sequence ID" value="AMEC002030-PA"/>
    <property type="gene ID" value="AMEC002030"/>
</dbReference>
<dbReference type="SMART" id="SM00042">
    <property type="entry name" value="CUB"/>
    <property type="match status" value="1"/>
</dbReference>
<dbReference type="Gene3D" id="2.60.120.290">
    <property type="entry name" value="Spermadhesin, CUB domain"/>
    <property type="match status" value="1"/>
</dbReference>
<feature type="signal peptide" evidence="5">
    <location>
        <begin position="1"/>
        <end position="33"/>
    </location>
</feature>
<evidence type="ECO:0000313" key="7">
    <source>
        <dbReference type="EnsemblMetazoa" id="AMEC002030-PA"/>
    </source>
</evidence>
<feature type="compositionally biased region" description="Low complexity" evidence="3">
    <location>
        <begin position="629"/>
        <end position="642"/>
    </location>
</feature>
<dbReference type="CDD" id="cd00112">
    <property type="entry name" value="LDLa"/>
    <property type="match status" value="1"/>
</dbReference>
<feature type="transmembrane region" description="Helical" evidence="4">
    <location>
        <begin position="507"/>
        <end position="530"/>
    </location>
</feature>
<feature type="domain" description="CUB" evidence="6">
    <location>
        <begin position="44"/>
        <end position="177"/>
    </location>
</feature>
<dbReference type="Gene3D" id="4.10.400.10">
    <property type="entry name" value="Low-density Lipoprotein Receptor"/>
    <property type="match status" value="1"/>
</dbReference>
<keyword evidence="5" id="KW-0732">Signal</keyword>
<dbReference type="STRING" id="34690.A0A182TGS1"/>
<comment type="caution">
    <text evidence="2">Lacks conserved residue(s) required for the propagation of feature annotation.</text>
</comment>
<evidence type="ECO:0000256" key="1">
    <source>
        <dbReference type="ARBA" id="ARBA00023157"/>
    </source>
</evidence>
<feature type="compositionally biased region" description="Polar residues" evidence="3">
    <location>
        <begin position="799"/>
        <end position="810"/>
    </location>
</feature>
<evidence type="ECO:0000256" key="3">
    <source>
        <dbReference type="SAM" id="MobiDB-lite"/>
    </source>
</evidence>
<feature type="region of interest" description="Disordered" evidence="3">
    <location>
        <begin position="584"/>
        <end position="670"/>
    </location>
</feature>
<name>A0A182TGS1_9DIPT</name>